<dbReference type="SUPFAM" id="SSF54768">
    <property type="entry name" value="dsRNA-binding domain-like"/>
    <property type="match status" value="1"/>
</dbReference>
<dbReference type="STRING" id="461836.A0A0L0DK61"/>
<dbReference type="RefSeq" id="XP_013755140.1">
    <property type="nucleotide sequence ID" value="XM_013899686.1"/>
</dbReference>
<dbReference type="InterPro" id="IPR020568">
    <property type="entry name" value="Ribosomal_Su5_D2-typ_SF"/>
</dbReference>
<evidence type="ECO:0000259" key="7">
    <source>
        <dbReference type="PROSITE" id="PS50881"/>
    </source>
</evidence>
<feature type="region of interest" description="Disordered" evidence="6">
    <location>
        <begin position="28"/>
        <end position="87"/>
    </location>
</feature>
<dbReference type="PROSITE" id="PS00585">
    <property type="entry name" value="RIBOSOMAL_S5"/>
    <property type="match status" value="1"/>
</dbReference>
<evidence type="ECO:0000256" key="5">
    <source>
        <dbReference type="RuleBase" id="RU003823"/>
    </source>
</evidence>
<dbReference type="InterPro" id="IPR013810">
    <property type="entry name" value="Ribosomal_uS5_N"/>
</dbReference>
<dbReference type="GO" id="GO:0003735">
    <property type="term" value="F:structural constituent of ribosome"/>
    <property type="evidence" value="ECO:0007669"/>
    <property type="project" value="UniProtKB-UniRule"/>
</dbReference>
<evidence type="ECO:0000256" key="2">
    <source>
        <dbReference type="ARBA" id="ARBA00022980"/>
    </source>
</evidence>
<accession>A0A0L0DK61</accession>
<dbReference type="PANTHER" id="PTHR48277:SF1">
    <property type="entry name" value="MITOCHONDRIAL RIBOSOMAL PROTEIN S5"/>
    <property type="match status" value="1"/>
</dbReference>
<evidence type="ECO:0000256" key="1">
    <source>
        <dbReference type="ARBA" id="ARBA00008945"/>
    </source>
</evidence>
<dbReference type="GO" id="GO:0005737">
    <property type="term" value="C:cytoplasm"/>
    <property type="evidence" value="ECO:0007669"/>
    <property type="project" value="UniProtKB-ARBA"/>
</dbReference>
<protein>
    <submittedName>
        <fullName evidence="8">Ribosomal protein S5</fullName>
    </submittedName>
</protein>
<dbReference type="InterPro" id="IPR000851">
    <property type="entry name" value="Ribosomal_uS5"/>
</dbReference>
<sequence length="273" mass="29643">MDGAESGVGAVCGRWAAAVALTRKMATGAGAGAGSGPGGEGKRGGRGRAGRNVASSGAKRPGPNGVLRGVPREPLREEPKMRYAGFDNPNSREFTPYPYQHIMRVNRVVNVTKGGRRQSFNALVVLGNMRGSAGFGFGKGTDVRAAVKRAFSDAHKNVIYVDMYNGRTVNHELFYKYGASKVLIRPQRKDGPYRAGRPYLPVLEAFGFKEVSIKTHGSRNMLNVLKAIWNALARHRSAEDVARARGKTLVDVSGAHPDPRKRRLDPNAHFYEL</sequence>
<feature type="domain" description="S5 DRBM" evidence="7">
    <location>
        <begin position="98"/>
        <end position="161"/>
    </location>
</feature>
<dbReference type="FunFam" id="3.30.230.10:FF:000002">
    <property type="entry name" value="30S ribosomal protein S5"/>
    <property type="match status" value="1"/>
</dbReference>
<evidence type="ECO:0000256" key="6">
    <source>
        <dbReference type="SAM" id="MobiDB-lite"/>
    </source>
</evidence>
<dbReference type="Proteomes" id="UP000054408">
    <property type="component" value="Unassembled WGS sequence"/>
</dbReference>
<keyword evidence="3 4" id="KW-0687">Ribonucleoprotein</keyword>
<dbReference type="eggNOG" id="KOG0877">
    <property type="taxonomic scope" value="Eukaryota"/>
</dbReference>
<name>A0A0L0DK61_THETB</name>
<dbReference type="GO" id="GO:0005840">
    <property type="term" value="C:ribosome"/>
    <property type="evidence" value="ECO:0007669"/>
    <property type="project" value="UniProtKB-KW"/>
</dbReference>
<evidence type="ECO:0000313" key="9">
    <source>
        <dbReference type="Proteomes" id="UP000054408"/>
    </source>
</evidence>
<evidence type="ECO:0000313" key="8">
    <source>
        <dbReference type="EMBL" id="KNC52580.1"/>
    </source>
</evidence>
<evidence type="ECO:0000256" key="3">
    <source>
        <dbReference type="ARBA" id="ARBA00023274"/>
    </source>
</evidence>
<dbReference type="PROSITE" id="PS50881">
    <property type="entry name" value="S5_DSRBD"/>
    <property type="match status" value="1"/>
</dbReference>
<dbReference type="Gene3D" id="3.30.160.20">
    <property type="match status" value="1"/>
</dbReference>
<dbReference type="AlphaFoldDB" id="A0A0L0DK61"/>
<reference evidence="8 9" key="1">
    <citation type="submission" date="2010-05" db="EMBL/GenBank/DDBJ databases">
        <title>The Genome Sequence of Thecamonas trahens ATCC 50062.</title>
        <authorList>
            <consortium name="The Broad Institute Genome Sequencing Platform"/>
            <person name="Russ C."/>
            <person name="Cuomo C."/>
            <person name="Shea T."/>
            <person name="Young S.K."/>
            <person name="Zeng Q."/>
            <person name="Koehrsen M."/>
            <person name="Haas B."/>
            <person name="Borodovsky M."/>
            <person name="Guigo R."/>
            <person name="Alvarado L."/>
            <person name="Berlin A."/>
            <person name="Bochicchio J."/>
            <person name="Borenstein D."/>
            <person name="Chapman S."/>
            <person name="Chen Z."/>
            <person name="Freedman E."/>
            <person name="Gellesch M."/>
            <person name="Goldberg J."/>
            <person name="Griggs A."/>
            <person name="Gujja S."/>
            <person name="Heilman E."/>
            <person name="Heiman D."/>
            <person name="Hepburn T."/>
            <person name="Howarth C."/>
            <person name="Jen D."/>
            <person name="Larson L."/>
            <person name="Mehta T."/>
            <person name="Park D."/>
            <person name="Pearson M."/>
            <person name="Roberts A."/>
            <person name="Saif S."/>
            <person name="Shenoy N."/>
            <person name="Sisk P."/>
            <person name="Stolte C."/>
            <person name="Sykes S."/>
            <person name="Thomson T."/>
            <person name="Walk T."/>
            <person name="White J."/>
            <person name="Yandava C."/>
            <person name="Burger G."/>
            <person name="Gray M.W."/>
            <person name="Holland P.W.H."/>
            <person name="King N."/>
            <person name="Lang F.B.F."/>
            <person name="Roger A.J."/>
            <person name="Ruiz-Trillo I."/>
            <person name="Lander E."/>
            <person name="Nusbaum C."/>
        </authorList>
    </citation>
    <scope>NUCLEOTIDE SEQUENCE [LARGE SCALE GENOMIC DNA]</scope>
    <source>
        <strain evidence="8 9">ATCC 50062</strain>
    </source>
</reference>
<dbReference type="Gene3D" id="3.30.230.10">
    <property type="match status" value="1"/>
</dbReference>
<dbReference type="EMBL" id="GL349474">
    <property type="protein sequence ID" value="KNC52580.1"/>
    <property type="molecule type" value="Genomic_DNA"/>
</dbReference>
<evidence type="ECO:0000256" key="4">
    <source>
        <dbReference type="PROSITE-ProRule" id="PRU00268"/>
    </source>
</evidence>
<keyword evidence="9" id="KW-1185">Reference proteome</keyword>
<dbReference type="InterPro" id="IPR014721">
    <property type="entry name" value="Ribsml_uS5_D2-typ_fold_subgr"/>
</dbReference>
<dbReference type="PANTHER" id="PTHR48277">
    <property type="entry name" value="MITOCHONDRIAL RIBOSOMAL PROTEIN S5"/>
    <property type="match status" value="1"/>
</dbReference>
<feature type="compositionally biased region" description="Gly residues" evidence="6">
    <location>
        <begin position="29"/>
        <end position="39"/>
    </location>
</feature>
<gene>
    <name evidence="8" type="ORF">AMSG_08442</name>
</gene>
<dbReference type="Pfam" id="PF03719">
    <property type="entry name" value="Ribosomal_S5_C"/>
    <property type="match status" value="1"/>
</dbReference>
<keyword evidence="2 4" id="KW-0689">Ribosomal protein</keyword>
<feature type="compositionally biased region" description="Basic and acidic residues" evidence="6">
    <location>
        <begin position="70"/>
        <end position="81"/>
    </location>
</feature>
<dbReference type="OrthoDB" id="309483at2759"/>
<dbReference type="SUPFAM" id="SSF54211">
    <property type="entry name" value="Ribosomal protein S5 domain 2-like"/>
    <property type="match status" value="1"/>
</dbReference>
<dbReference type="GeneID" id="25567135"/>
<proteinExistence type="inferred from homology"/>
<comment type="similarity">
    <text evidence="1 5">Belongs to the universal ribosomal protein uS5 family.</text>
</comment>
<dbReference type="InterPro" id="IPR018192">
    <property type="entry name" value="Ribosomal_uS5_N_CS"/>
</dbReference>
<dbReference type="InterPro" id="IPR005324">
    <property type="entry name" value="Ribosomal_uS5_C"/>
</dbReference>
<dbReference type="GO" id="GO:0003723">
    <property type="term" value="F:RNA binding"/>
    <property type="evidence" value="ECO:0007669"/>
    <property type="project" value="InterPro"/>
</dbReference>
<dbReference type="GO" id="GO:1990904">
    <property type="term" value="C:ribonucleoprotein complex"/>
    <property type="evidence" value="ECO:0007669"/>
    <property type="project" value="UniProtKB-UniRule"/>
</dbReference>
<dbReference type="GO" id="GO:0006412">
    <property type="term" value="P:translation"/>
    <property type="evidence" value="ECO:0007669"/>
    <property type="project" value="InterPro"/>
</dbReference>
<dbReference type="Pfam" id="PF00333">
    <property type="entry name" value="Ribosomal_S5"/>
    <property type="match status" value="1"/>
</dbReference>
<organism evidence="8 9">
    <name type="scientific">Thecamonas trahens ATCC 50062</name>
    <dbReference type="NCBI Taxonomy" id="461836"/>
    <lineage>
        <taxon>Eukaryota</taxon>
        <taxon>Apusozoa</taxon>
        <taxon>Apusomonadida</taxon>
        <taxon>Apusomonadidae</taxon>
        <taxon>Thecamonas</taxon>
    </lineage>
</organism>